<dbReference type="AlphaFoldDB" id="X1KQG9"/>
<dbReference type="EMBL" id="BARU01049738">
    <property type="protein sequence ID" value="GAH95880.1"/>
    <property type="molecule type" value="Genomic_DNA"/>
</dbReference>
<name>X1KQG9_9ZZZZ</name>
<comment type="caution">
    <text evidence="1">The sequence shown here is derived from an EMBL/GenBank/DDBJ whole genome shotgun (WGS) entry which is preliminary data.</text>
</comment>
<dbReference type="GO" id="GO:0004252">
    <property type="term" value="F:serine-type endopeptidase activity"/>
    <property type="evidence" value="ECO:0007669"/>
    <property type="project" value="InterPro"/>
</dbReference>
<reference evidence="1" key="1">
    <citation type="journal article" date="2014" name="Front. Microbiol.">
        <title>High frequency of phylogenetically diverse reductive dehalogenase-homologous genes in deep subseafloor sedimentary metagenomes.</title>
        <authorList>
            <person name="Kawai M."/>
            <person name="Futagami T."/>
            <person name="Toyoda A."/>
            <person name="Takaki Y."/>
            <person name="Nishi S."/>
            <person name="Hori S."/>
            <person name="Arai W."/>
            <person name="Tsubouchi T."/>
            <person name="Morono Y."/>
            <person name="Uchiyama I."/>
            <person name="Ito T."/>
            <person name="Fujiyama A."/>
            <person name="Inagaki F."/>
            <person name="Takami H."/>
        </authorList>
    </citation>
    <scope>NUCLEOTIDE SEQUENCE</scope>
    <source>
        <strain evidence="1">Expedition CK06-06</strain>
    </source>
</reference>
<feature type="non-terminal residue" evidence="1">
    <location>
        <position position="1"/>
    </location>
</feature>
<dbReference type="SUPFAM" id="SSF52743">
    <property type="entry name" value="Subtilisin-like"/>
    <property type="match status" value="1"/>
</dbReference>
<protein>
    <recommendedName>
        <fullName evidence="2">Peptidase S8/S53 domain-containing protein</fullName>
    </recommendedName>
</protein>
<proteinExistence type="predicted"/>
<evidence type="ECO:0008006" key="2">
    <source>
        <dbReference type="Google" id="ProtNLM"/>
    </source>
</evidence>
<evidence type="ECO:0000313" key="1">
    <source>
        <dbReference type="EMBL" id="GAH95880.1"/>
    </source>
</evidence>
<accession>X1KQG9</accession>
<dbReference type="GO" id="GO:0006508">
    <property type="term" value="P:proteolysis"/>
    <property type="evidence" value="ECO:0007669"/>
    <property type="project" value="InterPro"/>
</dbReference>
<gene>
    <name evidence="1" type="ORF">S03H2_73004</name>
</gene>
<dbReference type="InterPro" id="IPR036852">
    <property type="entry name" value="Peptidase_S8/S53_dom_sf"/>
</dbReference>
<organism evidence="1">
    <name type="scientific">marine sediment metagenome</name>
    <dbReference type="NCBI Taxonomy" id="412755"/>
    <lineage>
        <taxon>unclassified sequences</taxon>
        <taxon>metagenomes</taxon>
        <taxon>ecological metagenomes</taxon>
    </lineage>
</organism>
<sequence>RILPGSMSFVNILYGYSYTTDSIDDVNGHGTHTAVPT</sequence>
<feature type="non-terminal residue" evidence="1">
    <location>
        <position position="37"/>
    </location>
</feature>